<dbReference type="AlphaFoldDB" id="A0A7M5WJJ7"/>
<accession>A0A7M5WJJ7</accession>
<proteinExistence type="predicted"/>
<keyword evidence="2" id="KW-1185">Reference proteome</keyword>
<dbReference type="EnsemblMetazoa" id="CLYHEMT004844.1">
    <property type="protein sequence ID" value="CLYHEMP004844.1"/>
    <property type="gene ID" value="CLYHEMG004844"/>
</dbReference>
<name>A0A7M5WJJ7_9CNID</name>
<reference evidence="1" key="1">
    <citation type="submission" date="2021-01" db="UniProtKB">
        <authorList>
            <consortium name="EnsemblMetazoa"/>
        </authorList>
    </citation>
    <scope>IDENTIFICATION</scope>
</reference>
<sequence>KYTSYLQSLASSVDMPYVNITLDVGAALNAFKFLWSNQNTLKNVFIHLGDFHFMKENFQVIGMLVDSSGFKDTVHQSRICEGNLNGVISGSNYNRAWFVHSRFS</sequence>
<organism evidence="1 2">
    <name type="scientific">Clytia hemisphaerica</name>
    <dbReference type="NCBI Taxonomy" id="252671"/>
    <lineage>
        <taxon>Eukaryota</taxon>
        <taxon>Metazoa</taxon>
        <taxon>Cnidaria</taxon>
        <taxon>Hydrozoa</taxon>
        <taxon>Hydroidolina</taxon>
        <taxon>Leptothecata</taxon>
        <taxon>Obeliida</taxon>
        <taxon>Clytiidae</taxon>
        <taxon>Clytia</taxon>
    </lineage>
</organism>
<evidence type="ECO:0000313" key="1">
    <source>
        <dbReference type="EnsemblMetazoa" id="CLYHEMP004844.1"/>
    </source>
</evidence>
<evidence type="ECO:0000313" key="2">
    <source>
        <dbReference type="Proteomes" id="UP000594262"/>
    </source>
</evidence>
<protein>
    <submittedName>
        <fullName evidence="1">Uncharacterized protein</fullName>
    </submittedName>
</protein>
<dbReference type="Proteomes" id="UP000594262">
    <property type="component" value="Unplaced"/>
</dbReference>